<comment type="caution">
    <text evidence="3">The sequence shown here is derived from an EMBL/GenBank/DDBJ whole genome shotgun (WGS) entry which is preliminary data.</text>
</comment>
<evidence type="ECO:0000313" key="4">
    <source>
        <dbReference type="Proteomes" id="UP000263833"/>
    </source>
</evidence>
<dbReference type="Proteomes" id="UP000263833">
    <property type="component" value="Unassembled WGS sequence"/>
</dbReference>
<proteinExistence type="predicted"/>
<dbReference type="RefSeq" id="WP_115548069.1">
    <property type="nucleotide sequence ID" value="NZ_QRGP01000001.1"/>
</dbReference>
<keyword evidence="2" id="KW-1133">Transmembrane helix</keyword>
<dbReference type="AlphaFoldDB" id="A0A371BG68"/>
<feature type="transmembrane region" description="Helical" evidence="2">
    <location>
        <begin position="12"/>
        <end position="33"/>
    </location>
</feature>
<accession>A0A371BG68</accession>
<gene>
    <name evidence="3" type="ORF">DXH95_03595</name>
</gene>
<dbReference type="EMBL" id="QRGP01000001">
    <property type="protein sequence ID" value="RDV06518.1"/>
    <property type="molecule type" value="Genomic_DNA"/>
</dbReference>
<keyword evidence="2" id="KW-0472">Membrane</keyword>
<organism evidence="3 4">
    <name type="scientific">Sphingorhabdus pulchriflava</name>
    <dbReference type="NCBI Taxonomy" id="2292257"/>
    <lineage>
        <taxon>Bacteria</taxon>
        <taxon>Pseudomonadati</taxon>
        <taxon>Pseudomonadota</taxon>
        <taxon>Alphaproteobacteria</taxon>
        <taxon>Sphingomonadales</taxon>
        <taxon>Sphingomonadaceae</taxon>
        <taxon>Sphingorhabdus</taxon>
    </lineage>
</organism>
<evidence type="ECO:0000256" key="2">
    <source>
        <dbReference type="SAM" id="Phobius"/>
    </source>
</evidence>
<feature type="compositionally biased region" description="Low complexity" evidence="1">
    <location>
        <begin position="69"/>
        <end position="91"/>
    </location>
</feature>
<reference evidence="4" key="1">
    <citation type="submission" date="2018-08" db="EMBL/GenBank/DDBJ databases">
        <authorList>
            <person name="Kim S.-J."/>
            <person name="Jung G.-Y."/>
        </authorList>
    </citation>
    <scope>NUCLEOTIDE SEQUENCE [LARGE SCALE GENOMIC DNA]</scope>
    <source>
        <strain evidence="4">GY_G</strain>
    </source>
</reference>
<evidence type="ECO:0000256" key="1">
    <source>
        <dbReference type="SAM" id="MobiDB-lite"/>
    </source>
</evidence>
<keyword evidence="2" id="KW-0812">Transmembrane</keyword>
<name>A0A371BG68_9SPHN</name>
<protein>
    <submittedName>
        <fullName evidence="3">Uncharacterized protein</fullName>
    </submittedName>
</protein>
<evidence type="ECO:0000313" key="3">
    <source>
        <dbReference type="EMBL" id="RDV06518.1"/>
    </source>
</evidence>
<keyword evidence="4" id="KW-1185">Reference proteome</keyword>
<feature type="region of interest" description="Disordered" evidence="1">
    <location>
        <begin position="37"/>
        <end position="91"/>
    </location>
</feature>
<sequence>MARPAESAMQRIQVGLVGLLAVVLFAWIASMVIDRAEQKAAQTGPAGSASVSPSEPMVKDEPLAELGVTPAAPEQAGPQTAPTQPTQAPTQ</sequence>